<dbReference type="InterPro" id="IPR012340">
    <property type="entry name" value="NA-bd_OB-fold"/>
</dbReference>
<keyword evidence="3" id="KW-1185">Reference proteome</keyword>
<evidence type="ECO:0000256" key="1">
    <source>
        <dbReference type="SAM" id="MobiDB-lite"/>
    </source>
</evidence>
<feature type="region of interest" description="Disordered" evidence="1">
    <location>
        <begin position="141"/>
        <end position="160"/>
    </location>
</feature>
<name>A0A8H3TRB4_9TREE</name>
<sequence length="951" mass="104943">MYENDRIDVDSLELGVRTYPLNSYIGGELTALRAKSADNPLIFHLSIKTRQGRSTIVVQCGKFPVDLDGTGVLEEVHEFLEKRFRQHIRLQADAGDLEIVEIVRQRGNSKRIVIRYGFGGTLFAQDGSQVYLKGVSSWFPSQNSSEEDPKQSSSELSVPVASAAKNSPLAAFPVSPPTSEPPISAGKKIPAEIRSAVKVHAKSTITDEPLEDAQKPSKRRRVGSAATDQKGAIASVRKDKGPIENDVQTRSPDLASAQIRLDEVSDDPWKKSSGKARPKDPCITSIDSTRKIKVSELIANPSHMLSLSVSQREALRKAAEKKWLERNPHHFEPLGGIAEPEKVNGRATRGAVLGEQQSAANTVESMFANIEESFPDIQPGPSITAAASKRALADTGGLVVPGTTEHAEVVYLPLSKLLAKGVKLAPAQNLIAVVQEAGGERALIEELAMTGDVLLRLRLTDPSLDEEGPWLSLFSRKDEPRPSANLARGTVILVRAVKVFWDHNGVSIKCPAHANWTYCLLPFPSGHSPKLEVGGDRRQPTSPCLTAAEKDKMIKLQEWFVTRYQLGPAERPNEMSSRRGQSVAADKTLATVSSREFCDLTVEVVSVVNTPFPTKREFLVTDYTKNPGFLFDGHFAPDIPEPGYLTNLTLWDGVALSADRNAISDGDIVQFRNVAMKESSYSKFGLEGNVREFLDASGSSFRRFRVLDPRTHPRAQALVERRERLKIEMRSRSLAQDALRGLDCQLNKCPLSLLDSSSTRLRTKYRQQPARRILEIFSNPVRHNVFRLKAWVTSVQTGRTIGGTKVAAQLQDLVVRRCTICDRHFEDGTCPFCKTNGLGNLEYQYLFVVELQDAEDLKETQADRLAVIISSRYLSNALPAVPSVTTRSKGDDPLVFMACRQVEDLLQGDISDGVKRCSRIDWSIARWGIELGTRNVEGLFAFGMEDFAPST</sequence>
<accession>A0A8H3TRB4</accession>
<reference evidence="2" key="1">
    <citation type="submission" date="2020-07" db="EMBL/GenBank/DDBJ databases">
        <title>Draft Genome Sequence of a Deep-Sea Yeast, Naganishia (Cryptococcus) liquefaciens strain N6.</title>
        <authorList>
            <person name="Han Y.W."/>
            <person name="Kajitani R."/>
            <person name="Morimoto H."/>
            <person name="Parhat M."/>
            <person name="Tsubouchi H."/>
            <person name="Bakenova O."/>
            <person name="Ogata M."/>
            <person name="Argunhan B."/>
            <person name="Aoki R."/>
            <person name="Kajiwara S."/>
            <person name="Itoh T."/>
            <person name="Iwasaki H."/>
        </authorList>
    </citation>
    <scope>NUCLEOTIDE SEQUENCE</scope>
    <source>
        <strain evidence="2">N6</strain>
    </source>
</reference>
<dbReference type="EMBL" id="BLZA01000009">
    <property type="protein sequence ID" value="GHJ84844.1"/>
    <property type="molecule type" value="Genomic_DNA"/>
</dbReference>
<evidence type="ECO:0000313" key="3">
    <source>
        <dbReference type="Proteomes" id="UP000620104"/>
    </source>
</evidence>
<organism evidence="2 3">
    <name type="scientific">Naganishia liquefaciens</name>
    <dbReference type="NCBI Taxonomy" id="104408"/>
    <lineage>
        <taxon>Eukaryota</taxon>
        <taxon>Fungi</taxon>
        <taxon>Dikarya</taxon>
        <taxon>Basidiomycota</taxon>
        <taxon>Agaricomycotina</taxon>
        <taxon>Tremellomycetes</taxon>
        <taxon>Filobasidiales</taxon>
        <taxon>Filobasidiaceae</taxon>
        <taxon>Naganishia</taxon>
    </lineage>
</organism>
<comment type="caution">
    <text evidence="2">The sequence shown here is derived from an EMBL/GenBank/DDBJ whole genome shotgun (WGS) entry which is preliminary data.</text>
</comment>
<dbReference type="OrthoDB" id="2593035at2759"/>
<protein>
    <recommendedName>
        <fullName evidence="4">Protection of telomeres protein 1 ssDNA-binding domain-containing protein</fullName>
    </recommendedName>
</protein>
<feature type="compositionally biased region" description="Basic and acidic residues" evidence="1">
    <location>
        <begin position="260"/>
        <end position="270"/>
    </location>
</feature>
<dbReference type="Gene3D" id="2.40.50.140">
    <property type="entry name" value="Nucleic acid-binding proteins"/>
    <property type="match status" value="2"/>
</dbReference>
<feature type="region of interest" description="Disordered" evidence="1">
    <location>
        <begin position="200"/>
        <end position="284"/>
    </location>
</feature>
<dbReference type="Proteomes" id="UP000620104">
    <property type="component" value="Unassembled WGS sequence"/>
</dbReference>
<dbReference type="AlphaFoldDB" id="A0A8H3TRB4"/>
<proteinExistence type="predicted"/>
<gene>
    <name evidence="2" type="ORF">NliqN6_1246</name>
</gene>
<dbReference type="SUPFAM" id="SSF50249">
    <property type="entry name" value="Nucleic acid-binding proteins"/>
    <property type="match status" value="1"/>
</dbReference>
<evidence type="ECO:0008006" key="4">
    <source>
        <dbReference type="Google" id="ProtNLM"/>
    </source>
</evidence>
<evidence type="ECO:0000313" key="2">
    <source>
        <dbReference type="EMBL" id="GHJ84844.1"/>
    </source>
</evidence>